<feature type="signal peptide" evidence="1">
    <location>
        <begin position="1"/>
        <end position="18"/>
    </location>
</feature>
<sequence length="86" mass="9790">MALLKFGLILSVLLMATAMNTVWFSKTQVLGARDVKRNFSQLERRLLPQLNTCERICNSDSDCSDCWICCRCRPILDNPTISSCFL</sequence>
<evidence type="ECO:0000256" key="1">
    <source>
        <dbReference type="SAM" id="SignalP"/>
    </source>
</evidence>
<dbReference type="EMBL" id="JAJAGQ010000007">
    <property type="protein sequence ID" value="KAJ8557330.1"/>
    <property type="molecule type" value="Genomic_DNA"/>
</dbReference>
<evidence type="ECO:0000313" key="2">
    <source>
        <dbReference type="EMBL" id="KAJ8557330.1"/>
    </source>
</evidence>
<comment type="caution">
    <text evidence="2">The sequence shown here is derived from an EMBL/GenBank/DDBJ whole genome shotgun (WGS) entry which is preliminary data.</text>
</comment>
<accession>A0A9Q1MCR1</accession>
<dbReference type="Proteomes" id="UP001152561">
    <property type="component" value="Unassembled WGS sequence"/>
</dbReference>
<evidence type="ECO:0000313" key="3">
    <source>
        <dbReference type="Proteomes" id="UP001152561"/>
    </source>
</evidence>
<gene>
    <name evidence="2" type="ORF">K7X08_002955</name>
</gene>
<protein>
    <submittedName>
        <fullName evidence="2">Uncharacterized protein</fullName>
    </submittedName>
</protein>
<keyword evidence="3" id="KW-1185">Reference proteome</keyword>
<reference evidence="3" key="1">
    <citation type="journal article" date="2023" name="Proc. Natl. Acad. Sci. U.S.A.">
        <title>Genomic and structural basis for evolution of tropane alkaloid biosynthesis.</title>
        <authorList>
            <person name="Wanga Y.-J."/>
            <person name="Taina T."/>
            <person name="Yua J.-Y."/>
            <person name="Lia J."/>
            <person name="Xua B."/>
            <person name="Chenc J."/>
            <person name="D'Auriad J.C."/>
            <person name="Huanga J.-P."/>
            <person name="Huanga S.-X."/>
        </authorList>
    </citation>
    <scope>NUCLEOTIDE SEQUENCE [LARGE SCALE GENOMIC DNA]</scope>
    <source>
        <strain evidence="3">cv. KIB-2019</strain>
    </source>
</reference>
<organism evidence="2 3">
    <name type="scientific">Anisodus acutangulus</name>
    <dbReference type="NCBI Taxonomy" id="402998"/>
    <lineage>
        <taxon>Eukaryota</taxon>
        <taxon>Viridiplantae</taxon>
        <taxon>Streptophyta</taxon>
        <taxon>Embryophyta</taxon>
        <taxon>Tracheophyta</taxon>
        <taxon>Spermatophyta</taxon>
        <taxon>Magnoliopsida</taxon>
        <taxon>eudicotyledons</taxon>
        <taxon>Gunneridae</taxon>
        <taxon>Pentapetalae</taxon>
        <taxon>asterids</taxon>
        <taxon>lamiids</taxon>
        <taxon>Solanales</taxon>
        <taxon>Solanaceae</taxon>
        <taxon>Solanoideae</taxon>
        <taxon>Hyoscyameae</taxon>
        <taxon>Anisodus</taxon>
    </lineage>
</organism>
<dbReference type="AlphaFoldDB" id="A0A9Q1MCR1"/>
<feature type="chain" id="PRO_5040467403" evidence="1">
    <location>
        <begin position="19"/>
        <end position="86"/>
    </location>
</feature>
<name>A0A9Q1MCR1_9SOLA</name>
<proteinExistence type="predicted"/>
<keyword evidence="1" id="KW-0732">Signal</keyword>